<keyword evidence="3" id="KW-1185">Reference proteome</keyword>
<dbReference type="SMART" id="SM00530">
    <property type="entry name" value="HTH_XRE"/>
    <property type="match status" value="1"/>
</dbReference>
<dbReference type="SUPFAM" id="SSF47413">
    <property type="entry name" value="lambda repressor-like DNA-binding domains"/>
    <property type="match status" value="1"/>
</dbReference>
<dbReference type="CDD" id="cd00093">
    <property type="entry name" value="HTH_XRE"/>
    <property type="match status" value="1"/>
</dbReference>
<dbReference type="InterPro" id="IPR053163">
    <property type="entry name" value="HTH-type_regulator_Rgg"/>
</dbReference>
<dbReference type="InterPro" id="IPR041315">
    <property type="entry name" value="PlcR_TPR"/>
</dbReference>
<feature type="domain" description="HTH cro/C1-type" evidence="1">
    <location>
        <begin position="9"/>
        <end position="62"/>
    </location>
</feature>
<dbReference type="InterPro" id="IPR001387">
    <property type="entry name" value="Cro/C1-type_HTH"/>
</dbReference>
<dbReference type="PROSITE" id="PS50943">
    <property type="entry name" value="HTH_CROC1"/>
    <property type="match status" value="1"/>
</dbReference>
<name>A0ABS2DKV6_9BACI</name>
<dbReference type="Pfam" id="PF18768">
    <property type="entry name" value="RNPP_C"/>
    <property type="match status" value="1"/>
</dbReference>
<dbReference type="Proteomes" id="UP001518925">
    <property type="component" value="Unassembled WGS sequence"/>
</dbReference>
<dbReference type="InterPro" id="IPR011990">
    <property type="entry name" value="TPR-like_helical_dom_sf"/>
</dbReference>
<evidence type="ECO:0000259" key="1">
    <source>
        <dbReference type="PROSITE" id="PS50943"/>
    </source>
</evidence>
<sequence>MSDLLGKKIKELREYSGLSQRAVCRDICTQPYISKIENGEIFPSADLLLKISERLNVNISYLLDISNAPRYDYMVEVFTQIREEVYKRNYKLVKEIIKSEKRNNIFADTKSQQFFLWHEGICSYYEDGNKEQALSLLNEALSLTTHQKQLYSEREIEILISLGNIYSESKDYPLAIKNFKVAHLQLTMLLDLTNNYLPIRLYYNYSRALRYNREYQLSLKMCNEGIMLTKKYNFLYLKGDLYYQKGINYMALQNFEKAKENFKLAEMVYLLEGNSSSHKLVELMKEKLKEK</sequence>
<gene>
    <name evidence="2" type="ORF">JR050_15795</name>
</gene>
<evidence type="ECO:0000313" key="2">
    <source>
        <dbReference type="EMBL" id="MBM6619131.1"/>
    </source>
</evidence>
<reference evidence="2 3" key="1">
    <citation type="submission" date="2021-02" db="EMBL/GenBank/DDBJ databases">
        <title>Bacillus sp. RD4P76, an endophyte from a halophyte.</title>
        <authorList>
            <person name="Sun J.-Q."/>
        </authorList>
    </citation>
    <scope>NUCLEOTIDE SEQUENCE [LARGE SCALE GENOMIC DNA]</scope>
    <source>
        <strain evidence="2 3">RD4P76</strain>
    </source>
</reference>
<dbReference type="EMBL" id="JAFELM010000039">
    <property type="protein sequence ID" value="MBM6619131.1"/>
    <property type="molecule type" value="Genomic_DNA"/>
</dbReference>
<dbReference type="PANTHER" id="PTHR37038:SF14">
    <property type="entry name" value="TRANSCRIPTIONAL ACTIVATOR"/>
    <property type="match status" value="1"/>
</dbReference>
<dbReference type="PANTHER" id="PTHR37038">
    <property type="entry name" value="TRANSCRIPTIONAL REGULATOR-RELATED"/>
    <property type="match status" value="1"/>
</dbReference>
<dbReference type="RefSeq" id="WP_204204486.1">
    <property type="nucleotide sequence ID" value="NZ_JAFELM010000039.1"/>
</dbReference>
<comment type="caution">
    <text evidence="2">The sequence shown here is derived from an EMBL/GenBank/DDBJ whole genome shotgun (WGS) entry which is preliminary data.</text>
</comment>
<dbReference type="InterPro" id="IPR010982">
    <property type="entry name" value="Lambda_DNA-bd_dom_sf"/>
</dbReference>
<protein>
    <submittedName>
        <fullName evidence="2">Helix-turn-helix transcriptional regulator</fullName>
    </submittedName>
</protein>
<proteinExistence type="predicted"/>
<organism evidence="2 3">
    <name type="scientific">Bacillus suaedaesalsae</name>
    <dbReference type="NCBI Taxonomy" id="2810349"/>
    <lineage>
        <taxon>Bacteria</taxon>
        <taxon>Bacillati</taxon>
        <taxon>Bacillota</taxon>
        <taxon>Bacilli</taxon>
        <taxon>Bacillales</taxon>
        <taxon>Bacillaceae</taxon>
        <taxon>Bacillus</taxon>
    </lineage>
</organism>
<dbReference type="Gene3D" id="1.25.40.10">
    <property type="entry name" value="Tetratricopeptide repeat domain"/>
    <property type="match status" value="1"/>
</dbReference>
<dbReference type="SUPFAM" id="SSF48452">
    <property type="entry name" value="TPR-like"/>
    <property type="match status" value="1"/>
</dbReference>
<accession>A0ABS2DKV6</accession>
<evidence type="ECO:0000313" key="3">
    <source>
        <dbReference type="Proteomes" id="UP001518925"/>
    </source>
</evidence>
<dbReference type="Pfam" id="PF01381">
    <property type="entry name" value="HTH_3"/>
    <property type="match status" value="1"/>
</dbReference>